<organism evidence="2 3">
    <name type="scientific">Folsomia candida</name>
    <name type="common">Springtail</name>
    <dbReference type="NCBI Taxonomy" id="158441"/>
    <lineage>
        <taxon>Eukaryota</taxon>
        <taxon>Metazoa</taxon>
        <taxon>Ecdysozoa</taxon>
        <taxon>Arthropoda</taxon>
        <taxon>Hexapoda</taxon>
        <taxon>Collembola</taxon>
        <taxon>Entomobryomorpha</taxon>
        <taxon>Isotomoidea</taxon>
        <taxon>Isotomidae</taxon>
        <taxon>Proisotominae</taxon>
        <taxon>Folsomia</taxon>
    </lineage>
</organism>
<keyword evidence="1" id="KW-0732">Signal</keyword>
<feature type="signal peptide" evidence="1">
    <location>
        <begin position="1"/>
        <end position="17"/>
    </location>
</feature>
<reference evidence="2 3" key="1">
    <citation type="submission" date="2015-12" db="EMBL/GenBank/DDBJ databases">
        <title>The genome of Folsomia candida.</title>
        <authorList>
            <person name="Faddeeva A."/>
            <person name="Derks M.F."/>
            <person name="Anvar Y."/>
            <person name="Smit S."/>
            <person name="Van Straalen N."/>
            <person name="Roelofs D."/>
        </authorList>
    </citation>
    <scope>NUCLEOTIDE SEQUENCE [LARGE SCALE GENOMIC DNA]</scope>
    <source>
        <strain evidence="2 3">VU population</strain>
        <tissue evidence="2">Whole body</tissue>
    </source>
</reference>
<comment type="caution">
    <text evidence="2">The sequence shown here is derived from an EMBL/GenBank/DDBJ whole genome shotgun (WGS) entry which is preliminary data.</text>
</comment>
<keyword evidence="3" id="KW-1185">Reference proteome</keyword>
<evidence type="ECO:0000256" key="1">
    <source>
        <dbReference type="SAM" id="SignalP"/>
    </source>
</evidence>
<dbReference type="OMA" id="DIGWTRV"/>
<dbReference type="EMBL" id="LNIX01000004">
    <property type="protein sequence ID" value="OXA55632.1"/>
    <property type="molecule type" value="Genomic_DNA"/>
</dbReference>
<gene>
    <name evidence="2" type="ORF">Fcan01_09627</name>
</gene>
<dbReference type="Proteomes" id="UP000198287">
    <property type="component" value="Unassembled WGS sequence"/>
</dbReference>
<name>A0A226EDM9_FOLCA</name>
<dbReference type="AlphaFoldDB" id="A0A226EDM9"/>
<evidence type="ECO:0000313" key="3">
    <source>
        <dbReference type="Proteomes" id="UP000198287"/>
    </source>
</evidence>
<dbReference type="OrthoDB" id="8281622at2759"/>
<evidence type="ECO:0000313" key="2">
    <source>
        <dbReference type="EMBL" id="OXA55632.1"/>
    </source>
</evidence>
<evidence type="ECO:0008006" key="4">
    <source>
        <dbReference type="Google" id="ProtNLM"/>
    </source>
</evidence>
<proteinExistence type="predicted"/>
<protein>
    <recommendedName>
        <fullName evidence="4">DUF243 domain-containing protein</fullName>
    </recommendedName>
</protein>
<sequence length="156" mass="16460">MKLAVLIAFGFFAVAHAGVGILSPQEEADVLQLFAKLCGSRSEGGDWGGARFGPGENVEIVNHNVEVPAPAIPDSVVFVQPPPVTYKHNVAVQGGVGIAPRTKIYVLPQRSQHSITSQYNPGDVVTSKPNVYFLKSTGEEGFRYGTPAPPGIAGYA</sequence>
<accession>A0A226EDM9</accession>
<feature type="chain" id="PRO_5012804848" description="DUF243 domain-containing protein" evidence="1">
    <location>
        <begin position="18"/>
        <end position="156"/>
    </location>
</feature>